<evidence type="ECO:0000313" key="3">
    <source>
        <dbReference type="Proteomes" id="UP000324222"/>
    </source>
</evidence>
<dbReference type="EMBL" id="VSRR010003451">
    <property type="protein sequence ID" value="MPC36210.1"/>
    <property type="molecule type" value="Genomic_DNA"/>
</dbReference>
<sequence length="104" mass="11393">MAKGEPRTRLQRQLEAIFQQHQDVALSLSLARSRSTARRLIAAANEEEVPSPEQRRGGNAFSTIDPSSCVSVSCHTFPPTSHSSPHFALISSGLVAHLSVFRRL</sequence>
<feature type="region of interest" description="Disordered" evidence="1">
    <location>
        <begin position="43"/>
        <end position="62"/>
    </location>
</feature>
<dbReference type="AlphaFoldDB" id="A0A5B7ENI7"/>
<name>A0A5B7ENI7_PORTR</name>
<organism evidence="2 3">
    <name type="scientific">Portunus trituberculatus</name>
    <name type="common">Swimming crab</name>
    <name type="synonym">Neptunus trituberculatus</name>
    <dbReference type="NCBI Taxonomy" id="210409"/>
    <lineage>
        <taxon>Eukaryota</taxon>
        <taxon>Metazoa</taxon>
        <taxon>Ecdysozoa</taxon>
        <taxon>Arthropoda</taxon>
        <taxon>Crustacea</taxon>
        <taxon>Multicrustacea</taxon>
        <taxon>Malacostraca</taxon>
        <taxon>Eumalacostraca</taxon>
        <taxon>Eucarida</taxon>
        <taxon>Decapoda</taxon>
        <taxon>Pleocyemata</taxon>
        <taxon>Brachyura</taxon>
        <taxon>Eubrachyura</taxon>
        <taxon>Portunoidea</taxon>
        <taxon>Portunidae</taxon>
        <taxon>Portuninae</taxon>
        <taxon>Portunus</taxon>
    </lineage>
</organism>
<proteinExistence type="predicted"/>
<dbReference type="Proteomes" id="UP000324222">
    <property type="component" value="Unassembled WGS sequence"/>
</dbReference>
<accession>A0A5B7ENI7</accession>
<keyword evidence="3" id="KW-1185">Reference proteome</keyword>
<comment type="caution">
    <text evidence="2">The sequence shown here is derived from an EMBL/GenBank/DDBJ whole genome shotgun (WGS) entry which is preliminary data.</text>
</comment>
<reference evidence="2 3" key="1">
    <citation type="submission" date="2019-05" db="EMBL/GenBank/DDBJ databases">
        <title>Another draft genome of Portunus trituberculatus and its Hox gene families provides insights of decapod evolution.</title>
        <authorList>
            <person name="Jeong J.-H."/>
            <person name="Song I."/>
            <person name="Kim S."/>
            <person name="Choi T."/>
            <person name="Kim D."/>
            <person name="Ryu S."/>
            <person name="Kim W."/>
        </authorList>
    </citation>
    <scope>NUCLEOTIDE SEQUENCE [LARGE SCALE GENOMIC DNA]</scope>
    <source>
        <tissue evidence="2">Muscle</tissue>
    </source>
</reference>
<evidence type="ECO:0000256" key="1">
    <source>
        <dbReference type="SAM" id="MobiDB-lite"/>
    </source>
</evidence>
<evidence type="ECO:0000313" key="2">
    <source>
        <dbReference type="EMBL" id="MPC36210.1"/>
    </source>
</evidence>
<protein>
    <submittedName>
        <fullName evidence="2">Uncharacterized protein</fullName>
    </submittedName>
</protein>
<gene>
    <name evidence="2" type="ORF">E2C01_029659</name>
</gene>